<protein>
    <submittedName>
        <fullName evidence="2">Uncharacterized protein</fullName>
    </submittedName>
</protein>
<feature type="transmembrane region" description="Helical" evidence="1">
    <location>
        <begin position="87"/>
        <end position="106"/>
    </location>
</feature>
<dbReference type="Proteomes" id="UP000076587">
    <property type="component" value="Unassembled WGS sequence"/>
</dbReference>
<proteinExistence type="predicted"/>
<reference evidence="2 3" key="1">
    <citation type="submission" date="2013-07" db="EMBL/GenBank/DDBJ databases">
        <title>Comparative Genomic and Metabolomic Analysis of Twelve Strains of Pseudoalteromonas luteoviolacea.</title>
        <authorList>
            <person name="Vynne N.G."/>
            <person name="Mansson M."/>
            <person name="Gram L."/>
        </authorList>
    </citation>
    <scope>NUCLEOTIDE SEQUENCE [LARGE SCALE GENOMIC DNA]</scope>
    <source>
        <strain evidence="2 3">NCIMB 1942</strain>
    </source>
</reference>
<comment type="caution">
    <text evidence="2">The sequence shown here is derived from an EMBL/GenBank/DDBJ whole genome shotgun (WGS) entry which is preliminary data.</text>
</comment>
<keyword evidence="1" id="KW-0812">Transmembrane</keyword>
<gene>
    <name evidence="2" type="ORF">N482_01225</name>
</gene>
<organism evidence="2 3">
    <name type="scientific">Pseudoalteromonas luteoviolacea NCIMB 1942</name>
    <dbReference type="NCBI Taxonomy" id="1365253"/>
    <lineage>
        <taxon>Bacteria</taxon>
        <taxon>Pseudomonadati</taxon>
        <taxon>Pseudomonadota</taxon>
        <taxon>Gammaproteobacteria</taxon>
        <taxon>Alteromonadales</taxon>
        <taxon>Pseudoalteromonadaceae</taxon>
        <taxon>Pseudoalteromonas</taxon>
    </lineage>
</organism>
<evidence type="ECO:0000313" key="3">
    <source>
        <dbReference type="Proteomes" id="UP000076587"/>
    </source>
</evidence>
<sequence>MDLIYHKDSTLALASLLFIITLIPTKMTVRFIGADYESIVRCAVVVLIATITILFSLQAIESLVSMAFVFIWMMFVFNRTLGLSKSWSGIITVWVGLIQLAALQGLQRLGFHW</sequence>
<keyword evidence="1" id="KW-0472">Membrane</keyword>
<feature type="transmembrane region" description="Helical" evidence="1">
    <location>
        <begin position="12"/>
        <end position="32"/>
    </location>
</feature>
<evidence type="ECO:0000313" key="2">
    <source>
        <dbReference type="EMBL" id="KZN47897.1"/>
    </source>
</evidence>
<dbReference type="AlphaFoldDB" id="A0A167CP59"/>
<feature type="transmembrane region" description="Helical" evidence="1">
    <location>
        <begin position="63"/>
        <end position="81"/>
    </location>
</feature>
<keyword evidence="1" id="KW-1133">Transmembrane helix</keyword>
<accession>A0A167CP59</accession>
<name>A0A167CP59_9GAMM</name>
<dbReference type="EMBL" id="AUXT01000150">
    <property type="protein sequence ID" value="KZN47897.1"/>
    <property type="molecule type" value="Genomic_DNA"/>
</dbReference>
<evidence type="ECO:0000256" key="1">
    <source>
        <dbReference type="SAM" id="Phobius"/>
    </source>
</evidence>
<dbReference type="PATRIC" id="fig|1365253.3.peg.2043"/>